<name>A0A831WAD0_9GAMM</name>
<sequence>MQTTYPVPIETSPVIAVELRRLLPAPEPAPALPETPGQEPRIAPVNTHEPPKAADPLPRSKPGQPDQPQAIAESRPEPAGMDASRLKQAVRDYRLPEWDERKHFSPMLPEGVSAETFSANTLVRNNYRVQAYDGHGGARVMRFSQFGKKDRCFLVHRAGFEIEREDWDPGMDTVIGWGAEEVPCE</sequence>
<gene>
    <name evidence="2" type="ORF">ENJ12_05980</name>
</gene>
<reference evidence="2" key="1">
    <citation type="journal article" date="2020" name="mSystems">
        <title>Genome- and Community-Level Interaction Insights into Carbon Utilization and Element Cycling Functions of Hydrothermarchaeota in Hydrothermal Sediment.</title>
        <authorList>
            <person name="Zhou Z."/>
            <person name="Liu Y."/>
            <person name="Xu W."/>
            <person name="Pan J."/>
            <person name="Luo Z.H."/>
            <person name="Li M."/>
        </authorList>
    </citation>
    <scope>NUCLEOTIDE SEQUENCE [LARGE SCALE GENOMIC DNA]</scope>
    <source>
        <strain evidence="2">HyVt-458</strain>
    </source>
</reference>
<evidence type="ECO:0000313" key="2">
    <source>
        <dbReference type="EMBL" id="HEC06377.1"/>
    </source>
</evidence>
<organism evidence="2">
    <name type="scientific">Thiolapillus brandeum</name>
    <dbReference type="NCBI Taxonomy" id="1076588"/>
    <lineage>
        <taxon>Bacteria</taxon>
        <taxon>Pseudomonadati</taxon>
        <taxon>Pseudomonadota</taxon>
        <taxon>Gammaproteobacteria</taxon>
        <taxon>Chromatiales</taxon>
        <taxon>Sedimenticolaceae</taxon>
        <taxon>Thiolapillus</taxon>
    </lineage>
</organism>
<feature type="region of interest" description="Disordered" evidence="1">
    <location>
        <begin position="26"/>
        <end position="85"/>
    </location>
</feature>
<protein>
    <submittedName>
        <fullName evidence="2">Uncharacterized protein</fullName>
    </submittedName>
</protein>
<comment type="caution">
    <text evidence="2">The sequence shown here is derived from an EMBL/GenBank/DDBJ whole genome shotgun (WGS) entry which is preliminary data.</text>
</comment>
<dbReference type="EMBL" id="DRLF01000214">
    <property type="protein sequence ID" value="HEC06377.1"/>
    <property type="molecule type" value="Genomic_DNA"/>
</dbReference>
<accession>A0A831WAD0</accession>
<dbReference type="AlphaFoldDB" id="A0A831WAD0"/>
<evidence type="ECO:0000256" key="1">
    <source>
        <dbReference type="SAM" id="MobiDB-lite"/>
    </source>
</evidence>
<proteinExistence type="predicted"/>
<dbReference type="Proteomes" id="UP000886339">
    <property type="component" value="Unassembled WGS sequence"/>
</dbReference>